<evidence type="ECO:0000256" key="3">
    <source>
        <dbReference type="PROSITE-ProRule" id="PRU00708"/>
    </source>
</evidence>
<dbReference type="Proteomes" id="UP000594263">
    <property type="component" value="Unplaced"/>
</dbReference>
<name>A0A7N0SV19_KALFE</name>
<dbReference type="GO" id="GO:0006396">
    <property type="term" value="P:RNA processing"/>
    <property type="evidence" value="ECO:0007669"/>
    <property type="project" value="TreeGrafter"/>
</dbReference>
<keyword evidence="7" id="KW-1185">Reference proteome</keyword>
<keyword evidence="2" id="KW-0677">Repeat</keyword>
<dbReference type="InterPro" id="IPR011990">
    <property type="entry name" value="TPR-like_helical_dom_sf"/>
</dbReference>
<feature type="repeat" description="PPR" evidence="3">
    <location>
        <begin position="265"/>
        <end position="299"/>
    </location>
</feature>
<dbReference type="PANTHER" id="PTHR47934">
    <property type="entry name" value="PENTATRICOPEPTIDE REPEAT-CONTAINING PROTEIN PET309, MITOCHONDRIAL"/>
    <property type="match status" value="1"/>
</dbReference>
<feature type="repeat" description="PPR" evidence="3">
    <location>
        <begin position="474"/>
        <end position="508"/>
    </location>
</feature>
<feature type="repeat" description="PPR" evidence="3">
    <location>
        <begin position="730"/>
        <end position="764"/>
    </location>
</feature>
<evidence type="ECO:0000256" key="2">
    <source>
        <dbReference type="ARBA" id="ARBA00022737"/>
    </source>
</evidence>
<dbReference type="OMA" id="ETYSMFM"/>
<dbReference type="NCBIfam" id="TIGR00756">
    <property type="entry name" value="PPR"/>
    <property type="match status" value="12"/>
</dbReference>
<evidence type="ECO:0000313" key="6">
    <source>
        <dbReference type="EnsemblPlants" id="Kaladp0001s0026.1.v1.1.CDS.1"/>
    </source>
</evidence>
<sequence>MIKTRMKIVLKIPSSTSAFQPFSVLRHSTLSKSATKSSRHQRTQKKSAPATQAETNQFCSLFRDITDILGSDDALVDKSAPGFSVSGDTHTFLTAKNSTCTQPVCENAEEKPEGAKDGDVGDTVDVDVSPMVNKITEIVREDHALSSSFEDRLSRSDLLFDVEVVNKVLQRCFTVPQLAYRFFNWVRTRVGFQHTVETYNSMLSIAEKAREFLLVDKLLKDMEIDSCQKNVKTWTILISSYEKRRAFVNALSTFEEMKRAGFEPDVLAYKTMIHALCASQKFDIAMEFYKEMIEKELKVDMSTCKLLMKGLAESGNVADVHMVADDMVRISQISEPTAYACMLKSFCISGRINEALELVREFRNKNLIFDSDNLETLVRGLCRAGRVDDALEIVDIMKKKHEVNEKLYEVVIDGMVRKNELPKALELFQSLRDRGWIPMTSTWTQLMQHLFRSNDYENGCKMFDEMVELGVNMDCVTITAMTVGHTSANRIAEAWKVFKSMEGKGIKATKKSYFMFIKELCKGSWTSDVLLLLDDMLASKVAIGDDIFRYIAKYLKDRGETDMIAKVCQMKRICEFGLQGSQTSQIEASTDTVNKSAALQEIKMVKGTDLMEPKGEALHLVDPVLKICSAHDQQEVCRILQLSDDWYFIQEALEKCSIQWTPELVKEVLHASSRNGYIALCFFSWVAKQPGYSHTTETYNMAIKIAGGGKDFKHMRNLFYEMKRNGCSITSDTWTIMIMQYARSGLTDIALRLFKEMKDTGCKPTKSVYRYVIILLCNKKGRKVNEAVATFRQMFHEGHDVDKDLIETYLECMCEENRLSDAKGCVEALRKVGYSIPLCYSLHIRALCRARKLDEALKLLDEVNTDNSTLDQYTYGSIVHALLQKGRLADALAKVDSMRKAGTNPTVHVYTSFIVHHFKEKQVEKAVEMYEDMKRDGVQPTVVTYSALIRGYTETGRIIEAWDIFNSLKLRGPSPDFKTYSMFMHCLCKVGRSEEAFKLLSEMAGTGIVPSAVNFRTVYYGLNREGKHDVALSVLRQKAALKSKRQFTS</sequence>
<dbReference type="InterPro" id="IPR002885">
    <property type="entry name" value="PPR_rpt"/>
</dbReference>
<comment type="similarity">
    <text evidence="1">Belongs to the PPR family. P subfamily.</text>
</comment>
<evidence type="ECO:0000313" key="7">
    <source>
        <dbReference type="Proteomes" id="UP000594263"/>
    </source>
</evidence>
<dbReference type="SUPFAM" id="SSF81901">
    <property type="entry name" value="HCP-like"/>
    <property type="match status" value="1"/>
</dbReference>
<dbReference type="PROSITE" id="PS51375">
    <property type="entry name" value="PPR"/>
    <property type="match status" value="12"/>
</dbReference>
<dbReference type="Pfam" id="PF13041">
    <property type="entry name" value="PPR_2"/>
    <property type="match status" value="3"/>
</dbReference>
<feature type="region of interest" description="Disordered" evidence="4">
    <location>
        <begin position="30"/>
        <end position="52"/>
    </location>
</feature>
<evidence type="ECO:0000256" key="4">
    <source>
        <dbReference type="SAM" id="MobiDB-lite"/>
    </source>
</evidence>
<dbReference type="Pfam" id="PF01535">
    <property type="entry name" value="PPR"/>
    <property type="match status" value="5"/>
</dbReference>
<feature type="repeat" description="PPR" evidence="3">
    <location>
        <begin position="439"/>
        <end position="473"/>
    </location>
</feature>
<evidence type="ECO:0000256" key="1">
    <source>
        <dbReference type="ARBA" id="ARBA00007626"/>
    </source>
</evidence>
<dbReference type="EnsemblPlants" id="Kaladp0001s0026.1.v1.1">
    <property type="protein sequence ID" value="Kaladp0001s0026.1.v1.1.CDS.1"/>
    <property type="gene ID" value="Kaladp0001s0026.v1.1"/>
</dbReference>
<dbReference type="InterPro" id="IPR057027">
    <property type="entry name" value="TPR_mt"/>
</dbReference>
<feature type="repeat" description="PPR" evidence="3">
    <location>
        <begin position="230"/>
        <end position="264"/>
    </location>
</feature>
<dbReference type="PANTHER" id="PTHR47934:SF5">
    <property type="entry name" value="PENTACOTRIPEPTIDE-REPEAT REGION OF PRORP DOMAIN-CONTAINING PROTEIN"/>
    <property type="match status" value="1"/>
</dbReference>
<proteinExistence type="inferred from homology"/>
<dbReference type="Pfam" id="PF23276">
    <property type="entry name" value="TPR_24"/>
    <property type="match status" value="1"/>
</dbReference>
<dbReference type="GO" id="GO:0007005">
    <property type="term" value="P:mitochondrion organization"/>
    <property type="evidence" value="ECO:0007669"/>
    <property type="project" value="TreeGrafter"/>
</dbReference>
<organism evidence="6 7">
    <name type="scientific">Kalanchoe fedtschenkoi</name>
    <name type="common">Lavender scallops</name>
    <name type="synonym">South American air plant</name>
    <dbReference type="NCBI Taxonomy" id="63787"/>
    <lineage>
        <taxon>Eukaryota</taxon>
        <taxon>Viridiplantae</taxon>
        <taxon>Streptophyta</taxon>
        <taxon>Embryophyta</taxon>
        <taxon>Tracheophyta</taxon>
        <taxon>Spermatophyta</taxon>
        <taxon>Magnoliopsida</taxon>
        <taxon>eudicotyledons</taxon>
        <taxon>Gunneridae</taxon>
        <taxon>Pentapetalae</taxon>
        <taxon>Saxifragales</taxon>
        <taxon>Crassulaceae</taxon>
        <taxon>Kalanchoe</taxon>
    </lineage>
</organism>
<dbReference type="Gramene" id="Kaladp0001s0026.1.v1.1">
    <property type="protein sequence ID" value="Kaladp0001s0026.1.v1.1.CDS.1"/>
    <property type="gene ID" value="Kaladp0001s0026.v1.1"/>
</dbReference>
<accession>A0A7N0SV19</accession>
<dbReference type="Gene3D" id="1.25.40.10">
    <property type="entry name" value="Tetratricopeptide repeat domain"/>
    <property type="match status" value="6"/>
</dbReference>
<dbReference type="InterPro" id="IPR051114">
    <property type="entry name" value="Mito_RNA_Proc_CCM1"/>
</dbReference>
<feature type="domain" description="Pentatricopeptide repeat-containing protein-mitochondrial" evidence="5">
    <location>
        <begin position="337"/>
        <end position="430"/>
    </location>
</feature>
<evidence type="ECO:0000259" key="5">
    <source>
        <dbReference type="Pfam" id="PF23276"/>
    </source>
</evidence>
<reference evidence="6" key="1">
    <citation type="submission" date="2021-01" db="UniProtKB">
        <authorList>
            <consortium name="EnsemblPlants"/>
        </authorList>
    </citation>
    <scope>IDENTIFICATION</scope>
</reference>
<feature type="repeat" description="PPR" evidence="3">
    <location>
        <begin position="335"/>
        <end position="369"/>
    </location>
</feature>
<feature type="repeat" description="PPR" evidence="3">
    <location>
        <begin position="871"/>
        <end position="905"/>
    </location>
</feature>
<dbReference type="Pfam" id="PF12854">
    <property type="entry name" value="PPR_1"/>
    <property type="match status" value="1"/>
</dbReference>
<dbReference type="GO" id="GO:0005739">
    <property type="term" value="C:mitochondrion"/>
    <property type="evidence" value="ECO:0007669"/>
    <property type="project" value="TreeGrafter"/>
</dbReference>
<feature type="repeat" description="PPR" evidence="3">
    <location>
        <begin position="404"/>
        <end position="438"/>
    </location>
</feature>
<feature type="repeat" description="PPR" evidence="3">
    <location>
        <begin position="976"/>
        <end position="1010"/>
    </location>
</feature>
<dbReference type="AlphaFoldDB" id="A0A7N0SV19"/>
<feature type="repeat" description="PPR" evidence="3">
    <location>
        <begin position="370"/>
        <end position="400"/>
    </location>
</feature>
<feature type="repeat" description="PPR" evidence="3">
    <location>
        <begin position="941"/>
        <end position="975"/>
    </location>
</feature>
<dbReference type="GO" id="GO:0003729">
    <property type="term" value="F:mRNA binding"/>
    <property type="evidence" value="ECO:0007669"/>
    <property type="project" value="TreeGrafter"/>
</dbReference>
<protein>
    <recommendedName>
        <fullName evidence="5">Pentatricopeptide repeat-containing protein-mitochondrial domain-containing protein</fullName>
    </recommendedName>
</protein>
<feature type="repeat" description="PPR" evidence="3">
    <location>
        <begin position="906"/>
        <end position="940"/>
    </location>
</feature>